<protein>
    <recommendedName>
        <fullName evidence="6">Glycosyltransferase</fullName>
    </recommendedName>
</protein>
<dbReference type="FunFam" id="3.40.50.2000:FF:000056">
    <property type="entry name" value="Glycosyltransferase"/>
    <property type="match status" value="1"/>
</dbReference>
<dbReference type="Pfam" id="PF00201">
    <property type="entry name" value="UDPGT"/>
    <property type="match status" value="1"/>
</dbReference>
<evidence type="ECO:0000256" key="3">
    <source>
        <dbReference type="ARBA" id="ARBA00022679"/>
    </source>
</evidence>
<comment type="similarity">
    <text evidence="1">Belongs to the UDP-glycosyltransferase family.</text>
</comment>
<organism evidence="4 5">
    <name type="scientific">Erythranthe guttata</name>
    <name type="common">Yellow monkey flower</name>
    <name type="synonym">Mimulus guttatus</name>
    <dbReference type="NCBI Taxonomy" id="4155"/>
    <lineage>
        <taxon>Eukaryota</taxon>
        <taxon>Viridiplantae</taxon>
        <taxon>Streptophyta</taxon>
        <taxon>Embryophyta</taxon>
        <taxon>Tracheophyta</taxon>
        <taxon>Spermatophyta</taxon>
        <taxon>Magnoliopsida</taxon>
        <taxon>eudicotyledons</taxon>
        <taxon>Gunneridae</taxon>
        <taxon>Pentapetalae</taxon>
        <taxon>asterids</taxon>
        <taxon>lamiids</taxon>
        <taxon>Lamiales</taxon>
        <taxon>Phrymaceae</taxon>
        <taxon>Erythranthe</taxon>
    </lineage>
</organism>
<accession>A0A022PQ90</accession>
<keyword evidence="5" id="KW-1185">Reference proteome</keyword>
<keyword evidence="3" id="KW-0808">Transferase</keyword>
<sequence>MAAESYKPHAVLIPFPAHGHINPMLKLSKLLHSRGFFITFVNSDYNHRRYLNSGGGPAAVAGLPDFRFATIPDGLPPQSESDDSFRIIPSLCDSTSRNWMEPFRDLLTRLNSSGGEEGVPPVSCIVADGVMSFAVKVAEEFGLPAVMFSSACAFLGYAQYKYLVEKGYTPLKDSVKTQIRLKDFPSFIRTTDPQDTMLNFMLRETDAAHSAKAIIVNTFDALEQETLHALSATYAPRPIYTVGPLPNHTSYAAASLWKEDHTCVEWLDAQPPGSVLYANFDNILAPTRHQLAEFAWGLAGSMKPFLWCINPETAAAAGTALPPGFEEEVRGRGVVVGWAPQERVLKHPAIGGLLTDCRWNVSFESIAGGGLPLICWPIYAEEQTICRYSCVEWGIGLEIDNDVKRADVAAAVREVMGGDKGRKMKEKALELKRKAEEAITAPGGSSCMNLDILINEVLLC</sequence>
<evidence type="ECO:0000313" key="4">
    <source>
        <dbReference type="EMBL" id="EYU18462.1"/>
    </source>
</evidence>
<name>A0A022PQ90_ERYGU</name>
<dbReference type="SUPFAM" id="SSF53756">
    <property type="entry name" value="UDP-Glycosyltransferase/glycogen phosphorylase"/>
    <property type="match status" value="1"/>
</dbReference>
<dbReference type="InterPro" id="IPR002213">
    <property type="entry name" value="UDP_glucos_trans"/>
</dbReference>
<dbReference type="GO" id="GO:0080044">
    <property type="term" value="F:quercetin 7-O-glucosyltransferase activity"/>
    <property type="evidence" value="ECO:0000318"/>
    <property type="project" value="GO_Central"/>
</dbReference>
<evidence type="ECO:0008006" key="6">
    <source>
        <dbReference type="Google" id="ProtNLM"/>
    </source>
</evidence>
<dbReference type="CDD" id="cd03784">
    <property type="entry name" value="GT1_Gtf-like"/>
    <property type="match status" value="1"/>
</dbReference>
<dbReference type="Proteomes" id="UP000030748">
    <property type="component" value="Unassembled WGS sequence"/>
</dbReference>
<reference evidence="4 5" key="1">
    <citation type="journal article" date="2013" name="Proc. Natl. Acad. Sci. U.S.A.">
        <title>Fine-scale variation in meiotic recombination in Mimulus inferred from population shotgun sequencing.</title>
        <authorList>
            <person name="Hellsten U."/>
            <person name="Wright K.M."/>
            <person name="Jenkins J."/>
            <person name="Shu S."/>
            <person name="Yuan Y."/>
            <person name="Wessler S.R."/>
            <person name="Schmutz J."/>
            <person name="Willis J.H."/>
            <person name="Rokhsar D.S."/>
        </authorList>
    </citation>
    <scope>NUCLEOTIDE SEQUENCE [LARGE SCALE GENOMIC DNA]</scope>
    <source>
        <strain evidence="5">cv. DUN x IM62</strain>
    </source>
</reference>
<evidence type="ECO:0000256" key="2">
    <source>
        <dbReference type="ARBA" id="ARBA00022676"/>
    </source>
</evidence>
<keyword evidence="2" id="KW-0328">Glycosyltransferase</keyword>
<evidence type="ECO:0000313" key="5">
    <source>
        <dbReference type="Proteomes" id="UP000030748"/>
    </source>
</evidence>
<dbReference type="EMBL" id="KI632331">
    <property type="protein sequence ID" value="EYU18462.1"/>
    <property type="molecule type" value="Genomic_DNA"/>
</dbReference>
<dbReference type="Gene3D" id="3.40.50.2000">
    <property type="entry name" value="Glycogen Phosphorylase B"/>
    <property type="match status" value="2"/>
</dbReference>
<dbReference type="PANTHER" id="PTHR11926:SF1498">
    <property type="entry name" value="GLYCOSYLTRANSFERASE"/>
    <property type="match status" value="1"/>
</dbReference>
<dbReference type="GO" id="GO:0080043">
    <property type="term" value="F:quercetin 3-O-glucosyltransferase activity"/>
    <property type="evidence" value="ECO:0000318"/>
    <property type="project" value="GO_Central"/>
</dbReference>
<dbReference type="FunFam" id="3.40.50.2000:FF:000065">
    <property type="entry name" value="Glycosyltransferase"/>
    <property type="match status" value="1"/>
</dbReference>
<dbReference type="eggNOG" id="KOG1192">
    <property type="taxonomic scope" value="Eukaryota"/>
</dbReference>
<evidence type="ECO:0000256" key="1">
    <source>
        <dbReference type="ARBA" id="ARBA00009995"/>
    </source>
</evidence>
<proteinExistence type="inferred from homology"/>
<dbReference type="AlphaFoldDB" id="A0A022PQ90"/>
<dbReference type="PANTHER" id="PTHR11926">
    <property type="entry name" value="GLUCOSYL/GLUCURONOSYL TRANSFERASES"/>
    <property type="match status" value="1"/>
</dbReference>
<gene>
    <name evidence="4" type="ORF">MIMGU_mgv1a023488mg</name>
</gene>
<dbReference type="GO" id="GO:0005737">
    <property type="term" value="C:cytoplasm"/>
    <property type="evidence" value="ECO:0000318"/>
    <property type="project" value="GO_Central"/>
</dbReference>